<dbReference type="EMBL" id="CVRS01000073">
    <property type="protein sequence ID" value="CRL38903.1"/>
    <property type="molecule type" value="Genomic_DNA"/>
</dbReference>
<proteinExistence type="predicted"/>
<dbReference type="OrthoDB" id="3192849at2"/>
<protein>
    <recommendedName>
        <fullName evidence="1">Putative Se/S carrier protein-like domain-containing protein</fullName>
    </recommendedName>
</protein>
<gene>
    <name evidence="2" type="ORF">RIL183_23591</name>
</gene>
<dbReference type="Proteomes" id="UP000049828">
    <property type="component" value="Unassembled WGS sequence"/>
</dbReference>
<evidence type="ECO:0000313" key="3">
    <source>
        <dbReference type="Proteomes" id="UP000049828"/>
    </source>
</evidence>
<evidence type="ECO:0000313" key="2">
    <source>
        <dbReference type="EMBL" id="CRL38903.1"/>
    </source>
</evidence>
<organism evidence="2 3">
    <name type="scientific">Roseburia inulinivorans</name>
    <dbReference type="NCBI Taxonomy" id="360807"/>
    <lineage>
        <taxon>Bacteria</taxon>
        <taxon>Bacillati</taxon>
        <taxon>Bacillota</taxon>
        <taxon>Clostridia</taxon>
        <taxon>Lachnospirales</taxon>
        <taxon>Lachnospiraceae</taxon>
        <taxon>Roseburia</taxon>
    </lineage>
</organism>
<dbReference type="GeneID" id="75162425"/>
<evidence type="ECO:0000259" key="1">
    <source>
        <dbReference type="Pfam" id="PF11823"/>
    </source>
</evidence>
<sequence length="78" mass="9080">MRTKQNYHLLTFHTTTAAMAMEDYCHEHGIPGRMIPLPQEISAGCGLAWRMRPEEYAQEKDRIEESGVRIERHVELVL</sequence>
<name>A0A0M6WNR6_9FIRM</name>
<dbReference type="STRING" id="360807.ERS852392_00323"/>
<reference evidence="3" key="1">
    <citation type="submission" date="2015-05" db="EMBL/GenBank/DDBJ databases">
        <authorList>
            <consortium name="Pathogen Informatics"/>
        </authorList>
    </citation>
    <scope>NUCLEOTIDE SEQUENCE [LARGE SCALE GENOMIC DNA]</scope>
    <source>
        <strain evidence="3">L1-83</strain>
    </source>
</reference>
<feature type="domain" description="Putative Se/S carrier protein-like" evidence="1">
    <location>
        <begin position="7"/>
        <end position="72"/>
    </location>
</feature>
<dbReference type="AlphaFoldDB" id="A0A0M6WNR6"/>
<accession>A0A0M6WNR6</accession>
<dbReference type="Pfam" id="PF11823">
    <property type="entry name" value="Se_S_carrier"/>
    <property type="match status" value="1"/>
</dbReference>
<dbReference type="RefSeq" id="WP_007885991.1">
    <property type="nucleotide sequence ID" value="NZ_CVRS01000073.1"/>
</dbReference>
<dbReference type="InterPro" id="IPR021778">
    <property type="entry name" value="Se/S_carrier-like"/>
</dbReference>
<keyword evidence="3" id="KW-1185">Reference proteome</keyword>